<sequence length="126" mass="13837">MSNNSFALADVTPILLKEIRARSGMDPVLTHNDLIEALLSNPEGAALVGGAATALKRSESSTAAIMIAQFSKQYTDSNTPPPDIQREKVKGTWSYWSTIPRTSEILPFDKMVKAMDEVFGKKRHSE</sequence>
<proteinExistence type="predicted"/>
<evidence type="ECO:0000313" key="2">
    <source>
        <dbReference type="Proteomes" id="UP000239326"/>
    </source>
</evidence>
<keyword evidence="2" id="KW-1185">Reference proteome</keyword>
<dbReference type="AlphaFoldDB" id="A0A2S0N345"/>
<organism evidence="1 2">
    <name type="scientific">Simplicispira suum</name>
    <dbReference type="NCBI Taxonomy" id="2109915"/>
    <lineage>
        <taxon>Bacteria</taxon>
        <taxon>Pseudomonadati</taxon>
        <taxon>Pseudomonadota</taxon>
        <taxon>Betaproteobacteria</taxon>
        <taxon>Burkholderiales</taxon>
        <taxon>Comamonadaceae</taxon>
        <taxon>Simplicispira</taxon>
    </lineage>
</organism>
<protein>
    <submittedName>
        <fullName evidence="1">Uncharacterized protein</fullName>
    </submittedName>
</protein>
<evidence type="ECO:0000313" key="1">
    <source>
        <dbReference type="EMBL" id="AVO42457.1"/>
    </source>
</evidence>
<gene>
    <name evidence="1" type="ORF">C6571_15205</name>
</gene>
<dbReference type="EMBL" id="CP027669">
    <property type="protein sequence ID" value="AVO42457.1"/>
    <property type="molecule type" value="Genomic_DNA"/>
</dbReference>
<reference evidence="1 2" key="1">
    <citation type="submission" date="2018-03" db="EMBL/GenBank/DDBJ databases">
        <title>Genome sequencing of Simplicispira sp.</title>
        <authorList>
            <person name="Kim S.-J."/>
            <person name="Heo J."/>
            <person name="Kwon S.-W."/>
        </authorList>
    </citation>
    <scope>NUCLEOTIDE SEQUENCE [LARGE SCALE GENOMIC DNA]</scope>
    <source>
        <strain evidence="1 2">SC1-8</strain>
    </source>
</reference>
<dbReference type="Proteomes" id="UP000239326">
    <property type="component" value="Chromosome"/>
</dbReference>
<name>A0A2S0N345_9BURK</name>
<dbReference type="KEGG" id="simp:C6571_15205"/>
<accession>A0A2S0N345</accession>
<dbReference type="RefSeq" id="WP_106447434.1">
    <property type="nucleotide sequence ID" value="NZ_CP027669.1"/>
</dbReference>